<reference evidence="2" key="1">
    <citation type="journal article" date="2019" name="Int. J. Syst. Evol. Microbiol.">
        <title>The Global Catalogue of Microorganisms (GCM) 10K type strain sequencing project: providing services to taxonomists for standard genome sequencing and annotation.</title>
        <authorList>
            <consortium name="The Broad Institute Genomics Platform"/>
            <consortium name="The Broad Institute Genome Sequencing Center for Infectious Disease"/>
            <person name="Wu L."/>
            <person name="Ma J."/>
        </authorList>
    </citation>
    <scope>NUCLEOTIDE SEQUENCE [LARGE SCALE GENOMIC DNA]</scope>
    <source>
        <strain evidence="2">CCUG 61707</strain>
    </source>
</reference>
<dbReference type="EMBL" id="JBHTJN010000008">
    <property type="protein sequence ID" value="MFD0966000.1"/>
    <property type="molecule type" value="Genomic_DNA"/>
</dbReference>
<keyword evidence="2" id="KW-1185">Reference proteome</keyword>
<sequence>MNIKLPFWLNNGEVKKIAELFAKWWQWVAMRINYPFSILDVDSCNEKVLNYIAYQRDIERFNGEPLELYRKRVKYAFLNAKDAGSTAGFIRIFERLEIGYVEIVERFDKVNWDVIRIHVSDSQLAKNNELMHLIIRQYGRTCRRYQFEVFTNQPFFIHHGEFSHDYQCYPIKIN</sequence>
<evidence type="ECO:0000313" key="2">
    <source>
        <dbReference type="Proteomes" id="UP001596996"/>
    </source>
</evidence>
<dbReference type="RefSeq" id="WP_380819594.1">
    <property type="nucleotide sequence ID" value="NZ_JBHTJN010000008.1"/>
</dbReference>
<dbReference type="InterPro" id="IPR006521">
    <property type="entry name" value="Tail_protein_I"/>
</dbReference>
<proteinExistence type="predicted"/>
<gene>
    <name evidence="1" type="ORF">ACFQ02_03920</name>
</gene>
<organism evidence="1 2">
    <name type="scientific">Seminibacterium arietis</name>
    <dbReference type="NCBI Taxonomy" id="1173502"/>
    <lineage>
        <taxon>Bacteria</taxon>
        <taxon>Pseudomonadati</taxon>
        <taxon>Pseudomonadota</taxon>
        <taxon>Gammaproteobacteria</taxon>
        <taxon>Pasteurellales</taxon>
        <taxon>Pasteurellaceae</taxon>
        <taxon>Seminibacterium</taxon>
    </lineage>
</organism>
<comment type="caution">
    <text evidence="1">The sequence shown here is derived from an EMBL/GenBank/DDBJ whole genome shotgun (WGS) entry which is preliminary data.</text>
</comment>
<protein>
    <submittedName>
        <fullName evidence="1">Phage tail protein</fullName>
    </submittedName>
</protein>
<accession>A0ABW3I8P2</accession>
<dbReference type="Pfam" id="PF09684">
    <property type="entry name" value="Tail_P2_I"/>
    <property type="match status" value="1"/>
</dbReference>
<evidence type="ECO:0000313" key="1">
    <source>
        <dbReference type="EMBL" id="MFD0966000.1"/>
    </source>
</evidence>
<name>A0ABW3I8P2_9PAST</name>
<dbReference type="Proteomes" id="UP001596996">
    <property type="component" value="Unassembled WGS sequence"/>
</dbReference>